<reference evidence="2 3" key="1">
    <citation type="journal article" date="2014" name="Agronomy (Basel)">
        <title>A Draft Genome Sequence for Ensete ventricosum, the Drought-Tolerant Tree Against Hunger.</title>
        <authorList>
            <person name="Harrison J."/>
            <person name="Moore K.A."/>
            <person name="Paszkiewicz K."/>
            <person name="Jones T."/>
            <person name="Grant M."/>
            <person name="Ambacheew D."/>
            <person name="Muzemil S."/>
            <person name="Studholme D.J."/>
        </authorList>
    </citation>
    <scope>NUCLEOTIDE SEQUENCE [LARGE SCALE GENOMIC DNA]</scope>
</reference>
<evidence type="ECO:0000256" key="1">
    <source>
        <dbReference type="SAM" id="MobiDB-lite"/>
    </source>
</evidence>
<name>A0A427AJH9_ENSVE</name>
<feature type="region of interest" description="Disordered" evidence="1">
    <location>
        <begin position="1"/>
        <end position="20"/>
    </location>
</feature>
<proteinExistence type="predicted"/>
<organism evidence="2 3">
    <name type="scientific">Ensete ventricosum</name>
    <name type="common">Abyssinian banana</name>
    <name type="synonym">Musa ensete</name>
    <dbReference type="NCBI Taxonomy" id="4639"/>
    <lineage>
        <taxon>Eukaryota</taxon>
        <taxon>Viridiplantae</taxon>
        <taxon>Streptophyta</taxon>
        <taxon>Embryophyta</taxon>
        <taxon>Tracheophyta</taxon>
        <taxon>Spermatophyta</taxon>
        <taxon>Magnoliopsida</taxon>
        <taxon>Liliopsida</taxon>
        <taxon>Zingiberales</taxon>
        <taxon>Musaceae</taxon>
        <taxon>Ensete</taxon>
    </lineage>
</organism>
<sequence length="73" mass="7860">MRRELPSKQRNQRMSGRVAVDDPWVSAVSQRGCPRTNGDRSCRLTANKKESKDVELGVAEAEAAGSCTPSVGA</sequence>
<gene>
    <name evidence="2" type="ORF">B296_00024408</name>
</gene>
<comment type="caution">
    <text evidence="2">The sequence shown here is derived from an EMBL/GenBank/DDBJ whole genome shotgun (WGS) entry which is preliminary data.</text>
</comment>
<dbReference type="AlphaFoldDB" id="A0A427AJH9"/>
<accession>A0A427AJH9</accession>
<evidence type="ECO:0000313" key="3">
    <source>
        <dbReference type="Proteomes" id="UP000287651"/>
    </source>
</evidence>
<protein>
    <submittedName>
        <fullName evidence="2">Uncharacterized protein</fullName>
    </submittedName>
</protein>
<evidence type="ECO:0000313" key="2">
    <source>
        <dbReference type="EMBL" id="RRT76427.1"/>
    </source>
</evidence>
<dbReference type="Proteomes" id="UP000287651">
    <property type="component" value="Unassembled WGS sequence"/>
</dbReference>
<dbReference type="EMBL" id="AMZH03002199">
    <property type="protein sequence ID" value="RRT76427.1"/>
    <property type="molecule type" value="Genomic_DNA"/>
</dbReference>